<dbReference type="PRINTS" id="PR00449">
    <property type="entry name" value="RASTRNSFRMNG"/>
</dbReference>
<dbReference type="SUPFAM" id="SSF52540">
    <property type="entry name" value="P-loop containing nucleoside triphosphate hydrolases"/>
    <property type="match status" value="1"/>
</dbReference>
<evidence type="ECO:0000256" key="1">
    <source>
        <dbReference type="ARBA" id="ARBA00022741"/>
    </source>
</evidence>
<dbReference type="InterPro" id="IPR001806">
    <property type="entry name" value="Small_GTPase"/>
</dbReference>
<evidence type="ECO:0000313" key="3">
    <source>
        <dbReference type="Proteomes" id="UP001652740"/>
    </source>
</evidence>
<dbReference type="SMART" id="SM00174">
    <property type="entry name" value="RHO"/>
    <property type="match status" value="1"/>
</dbReference>
<dbReference type="SMART" id="SM00177">
    <property type="entry name" value="ARF"/>
    <property type="match status" value="1"/>
</dbReference>
<keyword evidence="3" id="KW-1185">Reference proteome</keyword>
<dbReference type="PROSITE" id="PS51419">
    <property type="entry name" value="RAB"/>
    <property type="match status" value="1"/>
</dbReference>
<protein>
    <submittedName>
        <fullName evidence="4">Ras-related protein Rab-18A-like</fullName>
    </submittedName>
</protein>
<organism evidence="3 4">
    <name type="scientific">Galleria mellonella</name>
    <name type="common">Greater wax moth</name>
    <dbReference type="NCBI Taxonomy" id="7137"/>
    <lineage>
        <taxon>Eukaryota</taxon>
        <taxon>Metazoa</taxon>
        <taxon>Ecdysozoa</taxon>
        <taxon>Arthropoda</taxon>
        <taxon>Hexapoda</taxon>
        <taxon>Insecta</taxon>
        <taxon>Pterygota</taxon>
        <taxon>Neoptera</taxon>
        <taxon>Endopterygota</taxon>
        <taxon>Lepidoptera</taxon>
        <taxon>Glossata</taxon>
        <taxon>Ditrysia</taxon>
        <taxon>Pyraloidea</taxon>
        <taxon>Pyralidae</taxon>
        <taxon>Galleriinae</taxon>
        <taxon>Galleria</taxon>
    </lineage>
</organism>
<reference evidence="4" key="1">
    <citation type="submission" date="2025-08" db="UniProtKB">
        <authorList>
            <consortium name="RefSeq"/>
        </authorList>
    </citation>
    <scope>IDENTIFICATION</scope>
    <source>
        <tissue evidence="4">Whole larvae</tissue>
    </source>
</reference>
<keyword evidence="1" id="KW-0547">Nucleotide-binding</keyword>
<dbReference type="InterPro" id="IPR050227">
    <property type="entry name" value="Rab"/>
</dbReference>
<accession>A0ABM3MSX1</accession>
<evidence type="ECO:0000256" key="2">
    <source>
        <dbReference type="ARBA" id="ARBA00023134"/>
    </source>
</evidence>
<dbReference type="Pfam" id="PF00071">
    <property type="entry name" value="Ras"/>
    <property type="match status" value="1"/>
</dbReference>
<dbReference type="PANTHER" id="PTHR47977">
    <property type="entry name" value="RAS-RELATED PROTEIN RAB"/>
    <property type="match status" value="1"/>
</dbReference>
<dbReference type="GeneID" id="113522198"/>
<dbReference type="SMART" id="SM00175">
    <property type="entry name" value="RAB"/>
    <property type="match status" value="1"/>
</dbReference>
<dbReference type="Gene3D" id="3.40.50.300">
    <property type="entry name" value="P-loop containing nucleotide triphosphate hydrolases"/>
    <property type="match status" value="1"/>
</dbReference>
<dbReference type="PROSITE" id="PS51421">
    <property type="entry name" value="RAS"/>
    <property type="match status" value="1"/>
</dbReference>
<dbReference type="SMART" id="SM00176">
    <property type="entry name" value="RAN"/>
    <property type="match status" value="1"/>
</dbReference>
<dbReference type="InterPro" id="IPR005225">
    <property type="entry name" value="Small_GTP-bd"/>
</dbReference>
<dbReference type="InterPro" id="IPR027417">
    <property type="entry name" value="P-loop_NTPase"/>
</dbReference>
<sequence length="203" mass="22801">MDGVRFKILLIGDSAVGKTNIILAFTKGRYNPLQPVTVGVDYKIKDIEVNGVKVKLSIWDTAGQEKFSSLIPSFYRNAHGAIFVYDTTEPQTLANLEKWLQELKDNTTRENVVCLVAGNKIDRPRAVRSAQGQAFAQKHKMLYFECSAKNNDGINLIFEELVQKIIETSASLETSKSSNSCKAIVVQQKKYRQYQEDNDSCPC</sequence>
<evidence type="ECO:0000313" key="4">
    <source>
        <dbReference type="RefSeq" id="XP_052754459.1"/>
    </source>
</evidence>
<keyword evidence="2" id="KW-0342">GTP-binding</keyword>
<dbReference type="Proteomes" id="UP001652740">
    <property type="component" value="Unplaced"/>
</dbReference>
<dbReference type="PROSITE" id="PS51417">
    <property type="entry name" value="ARF"/>
    <property type="match status" value="1"/>
</dbReference>
<name>A0ABM3MSX1_GALME</name>
<dbReference type="RefSeq" id="XP_052754459.1">
    <property type="nucleotide sequence ID" value="XM_052898499.1"/>
</dbReference>
<gene>
    <name evidence="4" type="primary">LOC113522198</name>
</gene>
<dbReference type="SMART" id="SM00173">
    <property type="entry name" value="RAS"/>
    <property type="match status" value="1"/>
</dbReference>
<proteinExistence type="predicted"/>
<dbReference type="NCBIfam" id="TIGR00231">
    <property type="entry name" value="small_GTP"/>
    <property type="match status" value="1"/>
</dbReference>